<evidence type="ECO:0000256" key="1">
    <source>
        <dbReference type="SAM" id="Phobius"/>
    </source>
</evidence>
<name>A0A194X1I6_MOLSC</name>
<dbReference type="InterPro" id="IPR021047">
    <property type="entry name" value="Mannosyltransferase_CMT1"/>
</dbReference>
<dbReference type="STRING" id="149040.A0A194X1I6"/>
<keyword evidence="1" id="KW-0812">Transmembrane</keyword>
<dbReference type="PANTHER" id="PTHR34144:SF7">
    <property type="entry name" value="EXPORT PROTEIN (CAP59), PUTATIVE (AFU_ORTHOLOGUE AFUA_7G05020)-RELATED"/>
    <property type="match status" value="1"/>
</dbReference>
<dbReference type="RefSeq" id="XP_018068199.1">
    <property type="nucleotide sequence ID" value="XM_018217719.1"/>
</dbReference>
<dbReference type="Proteomes" id="UP000070700">
    <property type="component" value="Unassembled WGS sequence"/>
</dbReference>
<dbReference type="InParanoid" id="A0A194X1I6"/>
<evidence type="ECO:0000313" key="3">
    <source>
        <dbReference type="Proteomes" id="UP000070700"/>
    </source>
</evidence>
<sequence>MLRPAAWQEAMPNDTGSDADRLKARGGASLRNFHRRLRALLLFLSLLIFLEILWTCSRSTPATRILKGGGGSELTNTYKQRVYIAALHYNDEELLRKHWIPSLLDLVQHWDPENVYVSITESGSWDGTKDALRDLDNELEKLGVERSIVVSNRTHEDEVTRKPAANETGWIQTPRGELEMRRIPFLAAQRNEAMKKIQQLASRTENPRVFDKILWLNDVIFKTDQVTALINTRHGDYAAVCSIDFSHPPEFYDSFATRDIKGQAPVTNFWPLFNAPESYKAVSTYSPVPVQSCWNGMVVFDAKPFYHEPTLQFRGIPDTLAAMHVEGSECCLIHVDNTLSKDKGVWLNPNVRVTYNEEANDVVNPEKGGWPTSSGKVQGIWRNRWAWWTGWPWRWYAERKVDRKLKAWELGEKAEGEALRNEPGRICLVDEMQILLANGWMHL</sequence>
<dbReference type="GeneID" id="28827445"/>
<feature type="transmembrane region" description="Helical" evidence="1">
    <location>
        <begin position="37"/>
        <end position="54"/>
    </location>
</feature>
<organism evidence="2 3">
    <name type="scientific">Mollisia scopiformis</name>
    <name type="common">Conifer needle endophyte fungus</name>
    <name type="synonym">Phialocephala scopiformis</name>
    <dbReference type="NCBI Taxonomy" id="149040"/>
    <lineage>
        <taxon>Eukaryota</taxon>
        <taxon>Fungi</taxon>
        <taxon>Dikarya</taxon>
        <taxon>Ascomycota</taxon>
        <taxon>Pezizomycotina</taxon>
        <taxon>Leotiomycetes</taxon>
        <taxon>Helotiales</taxon>
        <taxon>Mollisiaceae</taxon>
        <taxon>Mollisia</taxon>
    </lineage>
</organism>
<dbReference type="PANTHER" id="PTHR34144">
    <property type="entry name" value="CHROMOSOME 8, WHOLE GENOME SHOTGUN SEQUENCE"/>
    <property type="match status" value="1"/>
</dbReference>
<evidence type="ECO:0000313" key="2">
    <source>
        <dbReference type="EMBL" id="KUJ13844.1"/>
    </source>
</evidence>
<reference evidence="2 3" key="1">
    <citation type="submission" date="2015-10" db="EMBL/GenBank/DDBJ databases">
        <title>Full genome of DAOMC 229536 Phialocephala scopiformis, a fungal endophyte of spruce producing the potent anti-insectan compound rugulosin.</title>
        <authorList>
            <consortium name="DOE Joint Genome Institute"/>
            <person name="Walker A.K."/>
            <person name="Frasz S.L."/>
            <person name="Seifert K.A."/>
            <person name="Miller J.D."/>
            <person name="Mondo S.J."/>
            <person name="Labutti K."/>
            <person name="Lipzen A."/>
            <person name="Dockter R."/>
            <person name="Kennedy M."/>
            <person name="Grigoriev I.V."/>
            <person name="Spatafora J.W."/>
        </authorList>
    </citation>
    <scope>NUCLEOTIDE SEQUENCE [LARGE SCALE GENOMIC DNA]</scope>
    <source>
        <strain evidence="2 3">CBS 120377</strain>
    </source>
</reference>
<dbReference type="OrthoDB" id="262547at2759"/>
<proteinExistence type="predicted"/>
<accession>A0A194X1I6</accession>
<dbReference type="KEGG" id="psco:LY89DRAFT_708957"/>
<dbReference type="EMBL" id="KQ947421">
    <property type="protein sequence ID" value="KUJ13844.1"/>
    <property type="molecule type" value="Genomic_DNA"/>
</dbReference>
<keyword evidence="1" id="KW-0472">Membrane</keyword>
<dbReference type="Pfam" id="PF11735">
    <property type="entry name" value="CAP59_mtransfer"/>
    <property type="match status" value="1"/>
</dbReference>
<dbReference type="AlphaFoldDB" id="A0A194X1I6"/>
<evidence type="ECO:0008006" key="4">
    <source>
        <dbReference type="Google" id="ProtNLM"/>
    </source>
</evidence>
<keyword evidence="3" id="KW-1185">Reference proteome</keyword>
<keyword evidence="1" id="KW-1133">Transmembrane helix</keyword>
<protein>
    <recommendedName>
        <fullName evidence="4">Polysaccharide export protein</fullName>
    </recommendedName>
</protein>
<gene>
    <name evidence="2" type="ORF">LY89DRAFT_708957</name>
</gene>